<reference evidence="2 3" key="1">
    <citation type="submission" date="2021-06" db="EMBL/GenBank/DDBJ databases">
        <title>Whole genome sequences of Flavobacterium sp. KK2020170 and assembly.</title>
        <authorList>
            <person name="Kitahara K."/>
            <person name="Miyoshi S."/>
            <person name="Uesaka K."/>
        </authorList>
    </citation>
    <scope>NUCLEOTIDE SEQUENCE [LARGE SCALE GENOMIC DNA]</scope>
    <source>
        <strain evidence="2 3">KK2020170</strain>
    </source>
</reference>
<feature type="transmembrane region" description="Helical" evidence="1">
    <location>
        <begin position="68"/>
        <end position="88"/>
    </location>
</feature>
<keyword evidence="3" id="KW-1185">Reference proteome</keyword>
<dbReference type="Proteomes" id="UP000825258">
    <property type="component" value="Chromosome"/>
</dbReference>
<feature type="transmembrane region" description="Helical" evidence="1">
    <location>
        <begin position="12"/>
        <end position="31"/>
    </location>
</feature>
<proteinExistence type="predicted"/>
<feature type="transmembrane region" description="Helical" evidence="1">
    <location>
        <begin position="129"/>
        <end position="145"/>
    </location>
</feature>
<keyword evidence="1" id="KW-0472">Membrane</keyword>
<keyword evidence="1" id="KW-1133">Transmembrane helix</keyword>
<feature type="transmembrane region" description="Helical" evidence="1">
    <location>
        <begin position="244"/>
        <end position="267"/>
    </location>
</feature>
<feature type="transmembrane region" description="Helical" evidence="1">
    <location>
        <begin position="151"/>
        <end position="174"/>
    </location>
</feature>
<dbReference type="EMBL" id="AP024749">
    <property type="protein sequence ID" value="BCY29054.1"/>
    <property type="molecule type" value="Genomic_DNA"/>
</dbReference>
<gene>
    <name evidence="2" type="ORF">KK2020170_19220</name>
</gene>
<feature type="transmembrane region" description="Helical" evidence="1">
    <location>
        <begin position="108"/>
        <end position="124"/>
    </location>
</feature>
<evidence type="ECO:0008006" key="4">
    <source>
        <dbReference type="Google" id="ProtNLM"/>
    </source>
</evidence>
<feature type="transmembrane region" description="Helical" evidence="1">
    <location>
        <begin position="186"/>
        <end position="203"/>
    </location>
</feature>
<evidence type="ECO:0000256" key="1">
    <source>
        <dbReference type="SAM" id="Phobius"/>
    </source>
</evidence>
<sequence length="341" mass="38844">MLKGFTSQLNSNIDFLNIIFMIVSLIIAIIIPFELFLFSYAVLGPLHYLTEINWLKNKNYFMQANIKYALILLAFTILISIAPIINFLDFDLNITSQRILDLLSRNSGTLLLSAFLFSIGLLFYKSKKTLLSLLVVIGIVVFLATKFLQDLFLYIVVFLPTIIHVYLFTLLFILFGSIKSKSKTGIYSVLVLAAIPFVISFLPRELLTLTKPSIETIDTFLSSNFATVSANIAKLSGSLENDNFAVISEIGIKIQIFIAFAYTYHYLNWFSKTSIIGWGKTISKQKLFWILFIYILSIGIYLYDYKTGLIALFFLSYLHVFLEFPLNAFTIKSLIGMIKKN</sequence>
<evidence type="ECO:0000313" key="2">
    <source>
        <dbReference type="EMBL" id="BCY29054.1"/>
    </source>
</evidence>
<protein>
    <recommendedName>
        <fullName evidence="4">EpsG family protein</fullName>
    </recommendedName>
</protein>
<accession>A0ABM7SCX6</accession>
<keyword evidence="1" id="KW-0812">Transmembrane</keyword>
<name>A0ABM7SCX6_9FLAO</name>
<feature type="transmembrane region" description="Helical" evidence="1">
    <location>
        <begin position="287"/>
        <end position="303"/>
    </location>
</feature>
<feature type="transmembrane region" description="Helical" evidence="1">
    <location>
        <begin position="309"/>
        <end position="331"/>
    </location>
</feature>
<evidence type="ECO:0000313" key="3">
    <source>
        <dbReference type="Proteomes" id="UP000825258"/>
    </source>
</evidence>
<organism evidence="2 3">
    <name type="scientific">Flavobacterium okayamense</name>
    <dbReference type="NCBI Taxonomy" id="2830782"/>
    <lineage>
        <taxon>Bacteria</taxon>
        <taxon>Pseudomonadati</taxon>
        <taxon>Bacteroidota</taxon>
        <taxon>Flavobacteriia</taxon>
        <taxon>Flavobacteriales</taxon>
        <taxon>Flavobacteriaceae</taxon>
        <taxon>Flavobacterium</taxon>
    </lineage>
</organism>